<name>A0A0B2QTS1_GLYSO</name>
<dbReference type="InterPro" id="IPR013209">
    <property type="entry name" value="LNS2"/>
</dbReference>
<evidence type="ECO:0000256" key="1">
    <source>
        <dbReference type="SAM" id="SignalP"/>
    </source>
</evidence>
<feature type="signal peptide" evidence="1">
    <location>
        <begin position="1"/>
        <end position="16"/>
    </location>
</feature>
<protein>
    <submittedName>
        <fullName evidence="3">Nuclear elongation and deformation protein 1</fullName>
    </submittedName>
</protein>
<gene>
    <name evidence="3" type="ORF">glysoja_028731</name>
</gene>
<dbReference type="AlphaFoldDB" id="A0A0B2QTS1"/>
<evidence type="ECO:0000259" key="2">
    <source>
        <dbReference type="SMART" id="SM00775"/>
    </source>
</evidence>
<proteinExistence type="predicted"/>
<accession>A0A0B2QTS1</accession>
<feature type="chain" id="PRO_5002074819" evidence="1">
    <location>
        <begin position="17"/>
        <end position="236"/>
    </location>
</feature>
<dbReference type="GO" id="GO:0008195">
    <property type="term" value="F:phosphatidate phosphatase activity"/>
    <property type="evidence" value="ECO:0007669"/>
    <property type="project" value="TreeGrafter"/>
</dbReference>
<dbReference type="SUPFAM" id="SSF56784">
    <property type="entry name" value="HAD-like"/>
    <property type="match status" value="1"/>
</dbReference>
<dbReference type="Pfam" id="PF08235">
    <property type="entry name" value="LNS2"/>
    <property type="match status" value="1"/>
</dbReference>
<dbReference type="EMBL" id="KN654903">
    <property type="protein sequence ID" value="KHN24885.1"/>
    <property type="molecule type" value="Genomic_DNA"/>
</dbReference>
<dbReference type="PANTHER" id="PTHR12181">
    <property type="entry name" value="LIPIN"/>
    <property type="match status" value="1"/>
</dbReference>
<organism evidence="3">
    <name type="scientific">Glycine soja</name>
    <name type="common">Wild soybean</name>
    <dbReference type="NCBI Taxonomy" id="3848"/>
    <lineage>
        <taxon>Eukaryota</taxon>
        <taxon>Viridiplantae</taxon>
        <taxon>Streptophyta</taxon>
        <taxon>Embryophyta</taxon>
        <taxon>Tracheophyta</taxon>
        <taxon>Spermatophyta</taxon>
        <taxon>Magnoliopsida</taxon>
        <taxon>eudicotyledons</taxon>
        <taxon>Gunneridae</taxon>
        <taxon>Pentapetalae</taxon>
        <taxon>rosids</taxon>
        <taxon>fabids</taxon>
        <taxon>Fabales</taxon>
        <taxon>Fabaceae</taxon>
        <taxon>Papilionoideae</taxon>
        <taxon>50 kb inversion clade</taxon>
        <taxon>NPAAA clade</taxon>
        <taxon>indigoferoid/millettioid clade</taxon>
        <taxon>Phaseoleae</taxon>
        <taxon>Glycine</taxon>
        <taxon>Glycine subgen. Soja</taxon>
    </lineage>
</organism>
<dbReference type="Proteomes" id="UP000053555">
    <property type="component" value="Unassembled WGS sequence"/>
</dbReference>
<dbReference type="PANTHER" id="PTHR12181:SF69">
    <property type="entry name" value="LNS2 (LIPIN_NED1_SMP2) PROTEIN"/>
    <property type="match status" value="1"/>
</dbReference>
<evidence type="ECO:0000313" key="3">
    <source>
        <dbReference type="EMBL" id="KHN24885.1"/>
    </source>
</evidence>
<dbReference type="InterPro" id="IPR031315">
    <property type="entry name" value="LNS2/PITP"/>
</dbReference>
<sequence length="236" mass="26180">MLLPLFIFLVIHTLRSIPCPPHSCHFSLSPLFYAPFPLPPHHQIFLAPPRTVASSAIDAVSTSTSASALKFPPKVIITRERGKNAKLIVALENGYQLLFLSARSISQAYITRQFLLNLKQDGKVLPDGPFVISPDGLFPSLDREANKRVPHEFKIACLEDIKAHFPFYSSPFYVGFGNRDTDEISYLKVGIPLGKIFTINPKGEVVINHHVDTKSYTSLHALVNGMFPPTSSSEQV</sequence>
<dbReference type="InterPro" id="IPR036412">
    <property type="entry name" value="HAD-like_sf"/>
</dbReference>
<dbReference type="InterPro" id="IPR026058">
    <property type="entry name" value="LIPIN"/>
</dbReference>
<keyword evidence="1" id="KW-0732">Signal</keyword>
<dbReference type="SMART" id="SM00775">
    <property type="entry name" value="LNS2"/>
    <property type="match status" value="1"/>
</dbReference>
<feature type="domain" description="LNS2/PITP" evidence="2">
    <location>
        <begin position="75"/>
        <end position="208"/>
    </location>
</feature>
<reference evidence="3" key="1">
    <citation type="submission" date="2014-07" db="EMBL/GenBank/DDBJ databases">
        <title>Identification of a novel salt tolerance gene in wild soybean by whole-genome sequencing.</title>
        <authorList>
            <person name="Lam H.-M."/>
            <person name="Qi X."/>
            <person name="Li M.-W."/>
            <person name="Liu X."/>
            <person name="Xie M."/>
            <person name="Ni M."/>
            <person name="Xu X."/>
        </authorList>
    </citation>
    <scope>NUCLEOTIDE SEQUENCE [LARGE SCALE GENOMIC DNA]</scope>
    <source>
        <tissue evidence="3">Root</tissue>
    </source>
</reference>